<dbReference type="SUPFAM" id="SSF51182">
    <property type="entry name" value="RmlC-like cupins"/>
    <property type="match status" value="2"/>
</dbReference>
<dbReference type="Gene3D" id="2.60.120.10">
    <property type="entry name" value="Jelly Rolls"/>
    <property type="match status" value="1"/>
</dbReference>
<dbReference type="CDD" id="cd20303">
    <property type="entry name" value="cupin_ChrR_1"/>
    <property type="match status" value="1"/>
</dbReference>
<evidence type="ECO:0000259" key="1">
    <source>
        <dbReference type="Pfam" id="PF12973"/>
    </source>
</evidence>
<name>A0A3B0S4F9_9ZZZZ</name>
<organism evidence="2">
    <name type="scientific">hydrothermal vent metagenome</name>
    <dbReference type="NCBI Taxonomy" id="652676"/>
    <lineage>
        <taxon>unclassified sequences</taxon>
        <taxon>metagenomes</taxon>
        <taxon>ecological metagenomes</taxon>
    </lineage>
</organism>
<dbReference type="InterPro" id="IPR025979">
    <property type="entry name" value="ChrR-like_cupin_dom"/>
</dbReference>
<dbReference type="AlphaFoldDB" id="A0A3B0S4F9"/>
<dbReference type="InterPro" id="IPR011051">
    <property type="entry name" value="RmlC_Cupin_sf"/>
</dbReference>
<protein>
    <recommendedName>
        <fullName evidence="1">ChrR-like cupin domain-containing protein</fullName>
    </recommendedName>
</protein>
<dbReference type="Pfam" id="PF12973">
    <property type="entry name" value="Cupin_7"/>
    <property type="match status" value="1"/>
</dbReference>
<dbReference type="EMBL" id="UOEC01000181">
    <property type="protein sequence ID" value="VAW00951.1"/>
    <property type="molecule type" value="Genomic_DNA"/>
</dbReference>
<reference evidence="2" key="1">
    <citation type="submission" date="2018-06" db="EMBL/GenBank/DDBJ databases">
        <authorList>
            <person name="Zhirakovskaya E."/>
        </authorList>
    </citation>
    <scope>NUCLEOTIDE SEQUENCE</scope>
</reference>
<accession>A0A3B0S4F9</accession>
<evidence type="ECO:0000313" key="2">
    <source>
        <dbReference type="EMBL" id="VAW00951.1"/>
    </source>
</evidence>
<gene>
    <name evidence="2" type="ORF">MNBD_ALPHA08-1205</name>
</gene>
<dbReference type="InterPro" id="IPR014710">
    <property type="entry name" value="RmlC-like_jellyroll"/>
</dbReference>
<proteinExistence type="predicted"/>
<feature type="domain" description="ChrR-like cupin" evidence="1">
    <location>
        <begin position="9"/>
        <end position="111"/>
    </location>
</feature>
<sequence length="224" mass="24787">MLINARFDQRTAVHADPINWVSSPMKGVDRHMLDRIGAESGHATSIVRYAPGSSFSPHIHHGGEEFFVLDGVFQDEHGDYPAGTYVRNPPTSSHTPRSDGGCTIFVKLWQFDPGDRTQIAIDTNKADFAADPESPAIKTLPLFHDSREKVHLEQWQANKTISLSGPDGMEILVLEGGFKEGDEVFTKNAWLRLPPHYQTTVITGNGDVLVWIKYGNLAKTPPAK</sequence>